<dbReference type="InterPro" id="IPR027417">
    <property type="entry name" value="P-loop_NTPase"/>
</dbReference>
<evidence type="ECO:0000313" key="4">
    <source>
        <dbReference type="Proteomes" id="UP000184356"/>
    </source>
</evidence>
<accession>A0A1L9TAG6</accession>
<dbReference type="SUPFAM" id="SSF52540">
    <property type="entry name" value="P-loop containing nucleoside triphosphate hydrolases"/>
    <property type="match status" value="1"/>
</dbReference>
<proteinExistence type="predicted"/>
<dbReference type="RefSeq" id="XP_040700236.1">
    <property type="nucleotide sequence ID" value="XM_040842518.1"/>
</dbReference>
<dbReference type="Gene3D" id="3.40.50.1580">
    <property type="entry name" value="Nucleoside phosphorylase domain"/>
    <property type="match status" value="1"/>
</dbReference>
<feature type="domain" description="NB-ARC" evidence="2">
    <location>
        <begin position="316"/>
        <end position="446"/>
    </location>
</feature>
<dbReference type="InterPro" id="IPR002182">
    <property type="entry name" value="NB-ARC"/>
</dbReference>
<dbReference type="GeneID" id="63758591"/>
<dbReference type="SUPFAM" id="SSF53167">
    <property type="entry name" value="Purine and uridine phosphorylases"/>
    <property type="match status" value="1"/>
</dbReference>
<sequence>MLDASHASLPQPKSDNNTYHLGEIGDHNIVIACLPSGRYGLTSAAVVSQQMLSTFPAIEIGLMVGIGGGVPSSAADIRLGDIVVSKPTGLFPGVVQYDYGKAMGDGSFHRTGSLNSPPDRLLTAISDLEARHRLGNNKIAVHLQNAAKLHASIRESFTYPGVDEDILFDASYIHEDGKPTCSSCDRSHIVPRSPRESTTPSIHYGLIASANQVMKNARTRDKLGEELGILCFEMEAAGLMNHFPCLVLRGICDYSDSHKNKQWQDYAAATAAAYARELLEFSLPTTLLPSASDAVRIRSKIPISKSVFFGRKKELQQLQQLFDVEMHTRQAAVIWGPSGFGKTQLALEYLTSRDMDYEVILWVDSSSCTMVVEYFEQISLQLKSDTKSIKPGAELVVEWLERENRSWIIVFDGVESMGDDEKFDDLDIRDYFPASKHGHLLLVTTSSDLHLRLAYPGIEIQGVDDQTGASILLKCAGITCQNTSNNTVAMAISRKLRGMPLAIEQAGSYLSYGMSSMTDYKKHFETRFRETTLKTPMRKYVGSYEKGCTLWTTFDMLYNTLQQKSPDSARLLQLITFLGRGRIPFGIITGDREGSAQPAAEQFQPDHLANEQLSLVAPWLMELRCDTIQLAMAVRQLEVSGFVKLHRGQGDTLIESLGLHDLARSFLQSAVPQEDKLGMIASSFLLNGQQLYDGQHMPEESIIRTHMGRLTVVSEQFEEHIPNSMLQPPDGRFLPLCGRVAPLFARICRYRGKLDIAAQFWAIAIQHRALSRESLPNLEDLMESAEIDSRLGDLQGAIRKYSTVVSVCESDGLEDDRVYIRAVGCLRESRENRQRSEEHSRRVAVATSAPKSMPYTAIDEGEAREENWHSSDESA</sequence>
<protein>
    <recommendedName>
        <fullName evidence="2">NB-ARC domain-containing protein</fullName>
    </recommendedName>
</protein>
<evidence type="ECO:0000259" key="2">
    <source>
        <dbReference type="Pfam" id="PF00931"/>
    </source>
</evidence>
<evidence type="ECO:0000313" key="3">
    <source>
        <dbReference type="EMBL" id="OJJ56430.1"/>
    </source>
</evidence>
<dbReference type="EMBL" id="KV878590">
    <property type="protein sequence ID" value="OJJ56430.1"/>
    <property type="molecule type" value="Genomic_DNA"/>
</dbReference>
<reference evidence="4" key="1">
    <citation type="journal article" date="2017" name="Genome Biol.">
        <title>Comparative genomics reveals high biological diversity and specific adaptations in the industrially and medically important fungal genus Aspergillus.</title>
        <authorList>
            <person name="de Vries R.P."/>
            <person name="Riley R."/>
            <person name="Wiebenga A."/>
            <person name="Aguilar-Osorio G."/>
            <person name="Amillis S."/>
            <person name="Uchima C.A."/>
            <person name="Anderluh G."/>
            <person name="Asadollahi M."/>
            <person name="Askin M."/>
            <person name="Barry K."/>
            <person name="Battaglia E."/>
            <person name="Bayram O."/>
            <person name="Benocci T."/>
            <person name="Braus-Stromeyer S.A."/>
            <person name="Caldana C."/>
            <person name="Canovas D."/>
            <person name="Cerqueira G.C."/>
            <person name="Chen F."/>
            <person name="Chen W."/>
            <person name="Choi C."/>
            <person name="Clum A."/>
            <person name="Dos Santos R.A."/>
            <person name="Damasio A.R."/>
            <person name="Diallinas G."/>
            <person name="Emri T."/>
            <person name="Fekete E."/>
            <person name="Flipphi M."/>
            <person name="Freyberg S."/>
            <person name="Gallo A."/>
            <person name="Gournas C."/>
            <person name="Habgood R."/>
            <person name="Hainaut M."/>
            <person name="Harispe M.L."/>
            <person name="Henrissat B."/>
            <person name="Hilden K.S."/>
            <person name="Hope R."/>
            <person name="Hossain A."/>
            <person name="Karabika E."/>
            <person name="Karaffa L."/>
            <person name="Karanyi Z."/>
            <person name="Krasevec N."/>
            <person name="Kuo A."/>
            <person name="Kusch H."/>
            <person name="LaButti K."/>
            <person name="Lagendijk E.L."/>
            <person name="Lapidus A."/>
            <person name="Levasseur A."/>
            <person name="Lindquist E."/>
            <person name="Lipzen A."/>
            <person name="Logrieco A.F."/>
            <person name="MacCabe A."/>
            <person name="Maekelae M.R."/>
            <person name="Malavazi I."/>
            <person name="Melin P."/>
            <person name="Meyer V."/>
            <person name="Mielnichuk N."/>
            <person name="Miskei M."/>
            <person name="Molnar A.P."/>
            <person name="Mule G."/>
            <person name="Ngan C.Y."/>
            <person name="Orejas M."/>
            <person name="Orosz E."/>
            <person name="Ouedraogo J.P."/>
            <person name="Overkamp K.M."/>
            <person name="Park H.-S."/>
            <person name="Perrone G."/>
            <person name="Piumi F."/>
            <person name="Punt P.J."/>
            <person name="Ram A.F."/>
            <person name="Ramon A."/>
            <person name="Rauscher S."/>
            <person name="Record E."/>
            <person name="Riano-Pachon D.M."/>
            <person name="Robert V."/>
            <person name="Roehrig J."/>
            <person name="Ruller R."/>
            <person name="Salamov A."/>
            <person name="Salih N.S."/>
            <person name="Samson R.A."/>
            <person name="Sandor E."/>
            <person name="Sanguinetti M."/>
            <person name="Schuetze T."/>
            <person name="Sepcic K."/>
            <person name="Shelest E."/>
            <person name="Sherlock G."/>
            <person name="Sophianopoulou V."/>
            <person name="Squina F.M."/>
            <person name="Sun H."/>
            <person name="Susca A."/>
            <person name="Todd R.B."/>
            <person name="Tsang A."/>
            <person name="Unkles S.E."/>
            <person name="van de Wiele N."/>
            <person name="van Rossen-Uffink D."/>
            <person name="Oliveira J.V."/>
            <person name="Vesth T.C."/>
            <person name="Visser J."/>
            <person name="Yu J.-H."/>
            <person name="Zhou M."/>
            <person name="Andersen M.R."/>
            <person name="Archer D.B."/>
            <person name="Baker S.E."/>
            <person name="Benoit I."/>
            <person name="Brakhage A.A."/>
            <person name="Braus G.H."/>
            <person name="Fischer R."/>
            <person name="Frisvad J.C."/>
            <person name="Goldman G.H."/>
            <person name="Houbraken J."/>
            <person name="Oakley B."/>
            <person name="Pocsi I."/>
            <person name="Scazzocchio C."/>
            <person name="Seiboth B."/>
            <person name="vanKuyk P.A."/>
            <person name="Wortman J."/>
            <person name="Dyer P.S."/>
            <person name="Grigoriev I.V."/>
        </authorList>
    </citation>
    <scope>NUCLEOTIDE SEQUENCE [LARGE SCALE GENOMIC DNA]</scope>
    <source>
        <strain evidence="4">CBS 593.65</strain>
    </source>
</reference>
<dbReference type="AlphaFoldDB" id="A0A1L9TAG6"/>
<dbReference type="PANTHER" id="PTHR46082">
    <property type="entry name" value="ATP/GTP-BINDING PROTEIN-RELATED"/>
    <property type="match status" value="1"/>
</dbReference>
<dbReference type="Gene3D" id="3.40.50.300">
    <property type="entry name" value="P-loop containing nucleotide triphosphate hydrolases"/>
    <property type="match status" value="1"/>
</dbReference>
<gene>
    <name evidence="3" type="ORF">ASPSYDRAFT_156030</name>
</gene>
<dbReference type="InterPro" id="IPR053137">
    <property type="entry name" value="NLR-like"/>
</dbReference>
<organism evidence="3 4">
    <name type="scientific">Aspergillus sydowii CBS 593.65</name>
    <dbReference type="NCBI Taxonomy" id="1036612"/>
    <lineage>
        <taxon>Eukaryota</taxon>
        <taxon>Fungi</taxon>
        <taxon>Dikarya</taxon>
        <taxon>Ascomycota</taxon>
        <taxon>Pezizomycotina</taxon>
        <taxon>Eurotiomycetes</taxon>
        <taxon>Eurotiomycetidae</taxon>
        <taxon>Eurotiales</taxon>
        <taxon>Aspergillaceae</taxon>
        <taxon>Aspergillus</taxon>
        <taxon>Aspergillus subgen. Nidulantes</taxon>
    </lineage>
</organism>
<dbReference type="VEuPathDB" id="FungiDB:ASPSYDRAFT_156030"/>
<dbReference type="GO" id="GO:0043531">
    <property type="term" value="F:ADP binding"/>
    <property type="evidence" value="ECO:0007669"/>
    <property type="project" value="InterPro"/>
</dbReference>
<dbReference type="GO" id="GO:0003824">
    <property type="term" value="F:catalytic activity"/>
    <property type="evidence" value="ECO:0007669"/>
    <property type="project" value="InterPro"/>
</dbReference>
<feature type="compositionally biased region" description="Basic and acidic residues" evidence="1">
    <location>
        <begin position="831"/>
        <end position="841"/>
    </location>
</feature>
<dbReference type="STRING" id="1036612.A0A1L9TAG6"/>
<dbReference type="OrthoDB" id="1577640at2759"/>
<dbReference type="PANTHER" id="PTHR46082:SF11">
    <property type="entry name" value="AAA+ ATPASE DOMAIN-CONTAINING PROTEIN-RELATED"/>
    <property type="match status" value="1"/>
</dbReference>
<dbReference type="Pfam" id="PF00931">
    <property type="entry name" value="NB-ARC"/>
    <property type="match status" value="1"/>
</dbReference>
<dbReference type="PRINTS" id="PR00364">
    <property type="entry name" value="DISEASERSIST"/>
</dbReference>
<dbReference type="GO" id="GO:0009116">
    <property type="term" value="P:nucleoside metabolic process"/>
    <property type="evidence" value="ECO:0007669"/>
    <property type="project" value="InterPro"/>
</dbReference>
<keyword evidence="4" id="KW-1185">Reference proteome</keyword>
<evidence type="ECO:0000256" key="1">
    <source>
        <dbReference type="SAM" id="MobiDB-lite"/>
    </source>
</evidence>
<feature type="compositionally biased region" description="Basic and acidic residues" evidence="1">
    <location>
        <begin position="864"/>
        <end position="875"/>
    </location>
</feature>
<dbReference type="Proteomes" id="UP000184356">
    <property type="component" value="Unassembled WGS sequence"/>
</dbReference>
<name>A0A1L9TAG6_9EURO</name>
<dbReference type="InterPro" id="IPR035994">
    <property type="entry name" value="Nucleoside_phosphorylase_sf"/>
</dbReference>
<feature type="region of interest" description="Disordered" evidence="1">
    <location>
        <begin position="831"/>
        <end position="875"/>
    </location>
</feature>